<proteinExistence type="predicted"/>
<dbReference type="RefSeq" id="WP_194449039.1">
    <property type="nucleotide sequence ID" value="NZ_CP063849.1"/>
</dbReference>
<dbReference type="KEGG" id="pfer:IRI77_32175"/>
<evidence type="ECO:0000313" key="1">
    <source>
        <dbReference type="EMBL" id="QOY87370.1"/>
    </source>
</evidence>
<dbReference type="EMBL" id="CP063849">
    <property type="protein sequence ID" value="QOY87370.1"/>
    <property type="molecule type" value="Genomic_DNA"/>
</dbReference>
<accession>A0A7S7SKT3</accession>
<name>A0A7S7SKT3_PALFE</name>
<protein>
    <submittedName>
        <fullName evidence="1">Uncharacterized protein</fullName>
    </submittedName>
</protein>
<gene>
    <name evidence="1" type="ORF">IRI77_32175</name>
</gene>
<dbReference type="AlphaFoldDB" id="A0A7S7SKT3"/>
<reference evidence="1 2" key="1">
    <citation type="submission" date="2020-10" db="EMBL/GenBank/DDBJ databases">
        <title>Complete genome sequence of Paludibaculum fermentans P105T, a facultatively anaerobic acidobacterium capable of dissimilatory Fe(III) reduction.</title>
        <authorList>
            <person name="Dedysh S.N."/>
            <person name="Beletsky A.V."/>
            <person name="Kulichevskaya I.S."/>
            <person name="Mardanov A.V."/>
            <person name="Ravin N.V."/>
        </authorList>
    </citation>
    <scope>NUCLEOTIDE SEQUENCE [LARGE SCALE GENOMIC DNA]</scope>
    <source>
        <strain evidence="1 2">P105</strain>
    </source>
</reference>
<dbReference type="SUPFAM" id="SSF55486">
    <property type="entry name" value="Metalloproteases ('zincins'), catalytic domain"/>
    <property type="match status" value="1"/>
</dbReference>
<evidence type="ECO:0000313" key="2">
    <source>
        <dbReference type="Proteomes" id="UP000593892"/>
    </source>
</evidence>
<sequence>MQSSSLSSPEDEGRSIATIPGTTNATVVVSSRDYGGSASLQAVLQFQLEDGTWSDAFYSSEVDEVGRFTGSASTGLPLDGNQNGIADSWEAQYSANGDPIDPDSDLDCMSGCGTMKTGDGFTAFEEYRGFHYVDRTNGYQIKWRSTDPARKRDLFVYDYSGLFAGDLQFFRGQFPDIELREVDQQTAELDDDAAPIEIKRLNVNSLSSIDVFPLLLLNASLPGNCDPSHGPIDAELGHAPDEPAATGPDSRAIMLDNAKIVECGQQLGFPLADWRQILVAHEIGHNLNLRHPTQLRGFAPVAYTNNPLLLQALPLDKYTYDHSPSSEIFTWLMEYNYSAPAQGLSSLWRLERVYPGLGVLGSVKSVTVSSPYYTNSGAPQRSLRKIEFENEITAQNVLVVLSWLWNAGPSGALANVMNWTPRFDPQYQSVSAYSFSDTDKQTACTKKVCN</sequence>
<dbReference type="Proteomes" id="UP000593892">
    <property type="component" value="Chromosome"/>
</dbReference>
<keyword evidence="2" id="KW-1185">Reference proteome</keyword>
<organism evidence="1 2">
    <name type="scientific">Paludibaculum fermentans</name>
    <dbReference type="NCBI Taxonomy" id="1473598"/>
    <lineage>
        <taxon>Bacteria</taxon>
        <taxon>Pseudomonadati</taxon>
        <taxon>Acidobacteriota</taxon>
        <taxon>Terriglobia</taxon>
        <taxon>Bryobacterales</taxon>
        <taxon>Bryobacteraceae</taxon>
        <taxon>Paludibaculum</taxon>
    </lineage>
</organism>